<dbReference type="PROSITE" id="PS51257">
    <property type="entry name" value="PROKAR_LIPOPROTEIN"/>
    <property type="match status" value="1"/>
</dbReference>
<dbReference type="AlphaFoldDB" id="A0A8S4A062"/>
<organism evidence="2 3">
    <name type="scientific">Candidula unifasciata</name>
    <dbReference type="NCBI Taxonomy" id="100452"/>
    <lineage>
        <taxon>Eukaryota</taxon>
        <taxon>Metazoa</taxon>
        <taxon>Spiralia</taxon>
        <taxon>Lophotrochozoa</taxon>
        <taxon>Mollusca</taxon>
        <taxon>Gastropoda</taxon>
        <taxon>Heterobranchia</taxon>
        <taxon>Euthyneura</taxon>
        <taxon>Panpulmonata</taxon>
        <taxon>Eupulmonata</taxon>
        <taxon>Stylommatophora</taxon>
        <taxon>Helicina</taxon>
        <taxon>Helicoidea</taxon>
        <taxon>Geomitridae</taxon>
        <taxon>Candidula</taxon>
    </lineage>
</organism>
<keyword evidence="1" id="KW-1133">Transmembrane helix</keyword>
<name>A0A8S4A062_9EUPU</name>
<keyword evidence="1" id="KW-0812">Transmembrane</keyword>
<feature type="transmembrane region" description="Helical" evidence="1">
    <location>
        <begin position="55"/>
        <end position="77"/>
    </location>
</feature>
<reference evidence="2" key="1">
    <citation type="submission" date="2021-04" db="EMBL/GenBank/DDBJ databases">
        <authorList>
            <consortium name="Molecular Ecology Group"/>
        </authorList>
    </citation>
    <scope>NUCLEOTIDE SEQUENCE</scope>
</reference>
<keyword evidence="3" id="KW-1185">Reference proteome</keyword>
<keyword evidence="1" id="KW-0472">Membrane</keyword>
<evidence type="ECO:0000313" key="2">
    <source>
        <dbReference type="EMBL" id="CAG5133740.1"/>
    </source>
</evidence>
<comment type="caution">
    <text evidence="2">The sequence shown here is derived from an EMBL/GenBank/DDBJ whole genome shotgun (WGS) entry which is preliminary data.</text>
</comment>
<proteinExistence type="predicted"/>
<feature type="transmembrane region" description="Helical" evidence="1">
    <location>
        <begin position="132"/>
        <end position="154"/>
    </location>
</feature>
<evidence type="ECO:0000256" key="1">
    <source>
        <dbReference type="SAM" id="Phobius"/>
    </source>
</evidence>
<accession>A0A8S4A062</accession>
<feature type="transmembrane region" description="Helical" evidence="1">
    <location>
        <begin position="21"/>
        <end position="43"/>
    </location>
</feature>
<protein>
    <submittedName>
        <fullName evidence="2">Uncharacterized protein</fullName>
    </submittedName>
</protein>
<gene>
    <name evidence="2" type="ORF">CUNI_LOCUS19298</name>
</gene>
<feature type="non-terminal residue" evidence="2">
    <location>
        <position position="1"/>
    </location>
</feature>
<feature type="transmembrane region" description="Helical" evidence="1">
    <location>
        <begin position="89"/>
        <end position="112"/>
    </location>
</feature>
<dbReference type="Proteomes" id="UP000678393">
    <property type="component" value="Unassembled WGS sequence"/>
</dbReference>
<dbReference type="EMBL" id="CAJHNH020006445">
    <property type="protein sequence ID" value="CAG5133740.1"/>
    <property type="molecule type" value="Genomic_DNA"/>
</dbReference>
<evidence type="ECO:0000313" key="3">
    <source>
        <dbReference type="Proteomes" id="UP000678393"/>
    </source>
</evidence>
<feature type="transmembrane region" description="Helical" evidence="1">
    <location>
        <begin position="175"/>
        <end position="205"/>
    </location>
</feature>
<dbReference type="OrthoDB" id="6163056at2759"/>
<sequence length="223" mass="24090">MESKNSSASLAITSDSSLQKLLTVASSLVLCGCIVAMVTKVVFFKVFPKIWKCCLLSQDVACFLLSIGLLLVACNLGGARGSTCKAGGFFVVFGFLDFLSSIAITGIALLIIQNPTKMSQLSTFRWRLYISFLIPQKILTTILAAIPVSSLEYFDTDSPYTLACFPVRQEGKRGAAFGAILIFILWGVMVVAVVPSVILAVRYWAGSGTRVHASTPSLWQTQK</sequence>